<dbReference type="InterPro" id="IPR006311">
    <property type="entry name" value="TAT_signal"/>
</dbReference>
<name>A0A4U1JD16_9BACT</name>
<accession>A0A4U1JD16</accession>
<protein>
    <submittedName>
        <fullName evidence="1">DUF1552 domain-containing protein</fullName>
    </submittedName>
</protein>
<dbReference type="RefSeq" id="WP_136930583.1">
    <property type="nucleotide sequence ID" value="NZ_SSMQ01000019.1"/>
</dbReference>
<dbReference type="OrthoDB" id="231687at2"/>
<proteinExistence type="predicted"/>
<reference evidence="1 2" key="1">
    <citation type="submission" date="2019-04" db="EMBL/GenBank/DDBJ databases">
        <authorList>
            <person name="Li Y."/>
            <person name="Wang J."/>
        </authorList>
    </citation>
    <scope>NUCLEOTIDE SEQUENCE [LARGE SCALE GENOMIC DNA]</scope>
    <source>
        <strain evidence="1 2">DSM 14668</strain>
    </source>
</reference>
<keyword evidence="2" id="KW-1185">Reference proteome</keyword>
<dbReference type="EMBL" id="SSMQ01000019">
    <property type="protein sequence ID" value="TKD06443.1"/>
    <property type="molecule type" value="Genomic_DNA"/>
</dbReference>
<dbReference type="PROSITE" id="PS51318">
    <property type="entry name" value="TAT"/>
    <property type="match status" value="1"/>
</dbReference>
<sequence>MKTTPLSRRTFLRGAVGGTAVALALPTLEAMLGARGAEAASTGPIFGIFFWGGGLPWHDGHGAPQAGHPDLWTPATTGKDYTPSELLAPLAPYQPSLVTGLTPHTEVPDLPAGQSDGHMRGFMVSMTGDRIRPEGFDHPSHTLTALRPTLDQYVAKHPNFYGPEIPRFRSLVLGASTARFHDYGHWNAISYNGPDDLNPPILDPGQLYDLLFGVAADTAGMKRRALLLDAVLEDAKSLSGRVGAADKQRIEAHLEHLHTVKNRLEFSGESCAPPGKPAPNDELVAKTDIMGSLLASALACNMTRVFSFMLSSPATTHVFGNLGVPNDFHTTVHEGAWEHARAGILYQMQAFAAFLGRLQAVVEPTGGTLLDRALVFGLSEYGEGYQHSVAEMPCVLAGGAHGKIRRNVHVRDPGGNYSKAHVTMLRGVGLETPSFGWNGGQTSEAFGDILV</sequence>
<dbReference type="Proteomes" id="UP000309215">
    <property type="component" value="Unassembled WGS sequence"/>
</dbReference>
<dbReference type="InterPro" id="IPR011447">
    <property type="entry name" value="DUF1552"/>
</dbReference>
<dbReference type="AlphaFoldDB" id="A0A4U1JD16"/>
<comment type="caution">
    <text evidence="1">The sequence shown here is derived from an EMBL/GenBank/DDBJ whole genome shotgun (WGS) entry which is preliminary data.</text>
</comment>
<organism evidence="1 2">
    <name type="scientific">Polyangium fumosum</name>
    <dbReference type="NCBI Taxonomy" id="889272"/>
    <lineage>
        <taxon>Bacteria</taxon>
        <taxon>Pseudomonadati</taxon>
        <taxon>Myxococcota</taxon>
        <taxon>Polyangia</taxon>
        <taxon>Polyangiales</taxon>
        <taxon>Polyangiaceae</taxon>
        <taxon>Polyangium</taxon>
    </lineage>
</organism>
<evidence type="ECO:0000313" key="1">
    <source>
        <dbReference type="EMBL" id="TKD06443.1"/>
    </source>
</evidence>
<dbReference type="Pfam" id="PF07586">
    <property type="entry name" value="HXXSHH"/>
    <property type="match status" value="1"/>
</dbReference>
<evidence type="ECO:0000313" key="2">
    <source>
        <dbReference type="Proteomes" id="UP000309215"/>
    </source>
</evidence>
<gene>
    <name evidence="1" type="ORF">E8A74_19695</name>
</gene>